<dbReference type="HOGENOM" id="CLU_1956639_0_0_11"/>
<organism evidence="3 4">
    <name type="scientific">Acidimicrobium ferrooxidans (strain DSM 10331 / JCM 15462 / NBRC 103882 / ICP)</name>
    <dbReference type="NCBI Taxonomy" id="525909"/>
    <lineage>
        <taxon>Bacteria</taxon>
        <taxon>Bacillati</taxon>
        <taxon>Actinomycetota</taxon>
        <taxon>Acidimicrobiia</taxon>
        <taxon>Acidimicrobiales</taxon>
        <taxon>Acidimicrobiaceae</taxon>
        <taxon>Acidimicrobium</taxon>
    </lineage>
</organism>
<dbReference type="AlphaFoldDB" id="C7M1V8"/>
<accession>C7M1V8</accession>
<evidence type="ECO:0000256" key="1">
    <source>
        <dbReference type="SAM" id="Coils"/>
    </source>
</evidence>
<evidence type="ECO:0000313" key="4">
    <source>
        <dbReference type="Proteomes" id="UP000000771"/>
    </source>
</evidence>
<dbReference type="OrthoDB" id="5244140at2"/>
<dbReference type="Proteomes" id="UP000000771">
    <property type="component" value="Chromosome"/>
</dbReference>
<feature type="coiled-coil region" evidence="1">
    <location>
        <begin position="68"/>
        <end position="95"/>
    </location>
</feature>
<proteinExistence type="predicted"/>
<keyword evidence="1" id="KW-0175">Coiled coil</keyword>
<keyword evidence="4" id="KW-1185">Reference proteome</keyword>
<sequence length="143" mass="16730">MADDGRQMSGEQRAAIARGRRESQAVDAYLRYLEENKPRRGRRRTPERVRMLLDQVTADLESATGVHRIELLQQRKDLESELWRLEHQADNKELEEAFIEHAARYGERKGISYETWREAGVSAEVLERAGIVPNTTDELRRRR</sequence>
<reference evidence="3 4" key="1">
    <citation type="journal article" date="2009" name="Stand. Genomic Sci.">
        <title>Complete genome sequence of Acidimicrobium ferrooxidans type strain (ICP).</title>
        <authorList>
            <person name="Clum A."/>
            <person name="Nolan M."/>
            <person name="Lang E."/>
            <person name="Glavina Del Rio T."/>
            <person name="Tice H."/>
            <person name="Copeland A."/>
            <person name="Cheng J.F."/>
            <person name="Lucas S."/>
            <person name="Chen F."/>
            <person name="Bruce D."/>
            <person name="Goodwin L."/>
            <person name="Pitluck S."/>
            <person name="Ivanova N."/>
            <person name="Mavrommatis K."/>
            <person name="Mikhailova N."/>
            <person name="Pati A."/>
            <person name="Chen A."/>
            <person name="Palaniappan K."/>
            <person name="Goker M."/>
            <person name="Spring S."/>
            <person name="Land M."/>
            <person name="Hauser L."/>
            <person name="Chang Y.J."/>
            <person name="Jeffries C.C."/>
            <person name="Chain P."/>
            <person name="Bristow J."/>
            <person name="Eisen J.A."/>
            <person name="Markowitz V."/>
            <person name="Hugenholtz P."/>
            <person name="Kyrpides N.C."/>
            <person name="Klenk H.P."/>
            <person name="Lapidus A."/>
        </authorList>
    </citation>
    <scope>NUCLEOTIDE SEQUENCE [LARGE SCALE GENOMIC DNA]</scope>
    <source>
        <strain evidence="4">DSM 10331 / JCM 15462 / NBRC 103882 / ICP</strain>
    </source>
</reference>
<dbReference type="KEGG" id="afo:Afer_1951"/>
<name>C7M1V8_ACIFD</name>
<dbReference type="eggNOG" id="ENOG5030TXM">
    <property type="taxonomic scope" value="Bacteria"/>
</dbReference>
<evidence type="ECO:0000256" key="2">
    <source>
        <dbReference type="SAM" id="MobiDB-lite"/>
    </source>
</evidence>
<protein>
    <submittedName>
        <fullName evidence="3">Uncharacterized protein</fullName>
    </submittedName>
</protein>
<dbReference type="EMBL" id="CP001631">
    <property type="protein sequence ID" value="ACU54855.1"/>
    <property type="molecule type" value="Genomic_DNA"/>
</dbReference>
<gene>
    <name evidence="3" type="ordered locus">Afer_1951</name>
</gene>
<dbReference type="RefSeq" id="WP_015799331.1">
    <property type="nucleotide sequence ID" value="NC_013124.1"/>
</dbReference>
<evidence type="ECO:0000313" key="3">
    <source>
        <dbReference type="EMBL" id="ACU54855.1"/>
    </source>
</evidence>
<feature type="region of interest" description="Disordered" evidence="2">
    <location>
        <begin position="1"/>
        <end position="22"/>
    </location>
</feature>